<reference evidence="1 2" key="1">
    <citation type="submission" date="2024-07" db="EMBL/GenBank/DDBJ databases">
        <title>Luteimonas salilacus sp. nov., isolated from the shore soil of Salt Lake in Tibet of China.</title>
        <authorList>
            <person name="Zhang X."/>
            <person name="Li A."/>
        </authorList>
    </citation>
    <scope>NUCLEOTIDE SEQUENCE [LARGE SCALE GENOMIC DNA]</scope>
    <source>
        <strain evidence="1 2">B3-2-R+30</strain>
    </source>
</reference>
<gene>
    <name evidence="1" type="ORF">AB6713_05230</name>
</gene>
<dbReference type="RefSeq" id="WP_370564007.1">
    <property type="nucleotide sequence ID" value="NZ_JBFWIB010000006.1"/>
</dbReference>
<dbReference type="EMBL" id="JBFWIC010000005">
    <property type="protein sequence ID" value="MEZ0474020.1"/>
    <property type="molecule type" value="Genomic_DNA"/>
</dbReference>
<protein>
    <submittedName>
        <fullName evidence="1">Uncharacterized protein</fullName>
    </submittedName>
</protein>
<evidence type="ECO:0000313" key="2">
    <source>
        <dbReference type="Proteomes" id="UP001566331"/>
    </source>
</evidence>
<accession>A0ABV4HRL5</accession>
<comment type="caution">
    <text evidence="1">The sequence shown here is derived from an EMBL/GenBank/DDBJ whole genome shotgun (WGS) entry which is preliminary data.</text>
</comment>
<name>A0ABV4HRL5_9GAMM</name>
<proteinExistence type="predicted"/>
<keyword evidence="2" id="KW-1185">Reference proteome</keyword>
<dbReference type="Proteomes" id="UP001566331">
    <property type="component" value="Unassembled WGS sequence"/>
</dbReference>
<evidence type="ECO:0000313" key="1">
    <source>
        <dbReference type="EMBL" id="MEZ0474020.1"/>
    </source>
</evidence>
<organism evidence="1 2">
    <name type="scientific">Luteimonas salinilitoris</name>
    <dbReference type="NCBI Taxonomy" id="3237697"/>
    <lineage>
        <taxon>Bacteria</taxon>
        <taxon>Pseudomonadati</taxon>
        <taxon>Pseudomonadota</taxon>
        <taxon>Gammaproteobacteria</taxon>
        <taxon>Lysobacterales</taxon>
        <taxon>Lysobacteraceae</taxon>
        <taxon>Luteimonas</taxon>
    </lineage>
</organism>
<sequence>MSDVVFSSSVLKLIGARCPAGLDYWLGSSASNDPRQLDLQDHADIVYSLYLVGKPDMIDRRSAERFIDMLKHAPLHGRPLHSPERQPPPSAHLTAYALGAARLLHVTGHVDDLSELAHGWDIGRLVDERMLPIWPRKWTHHIWRVSHWIGGIPSILLQLAHYGHGEIDETFVGTVLSACERHIVDADSGLLRPYRSRSLQAAFRTLYRLRHDPDLGDLGGVVHLLWIHHAMDRPYVGADALNSSAWLQMQRSPFIEAMPYCLDFDIVQLVRTTLGAADTGDDPVVARSLRFAGDVLDFLKGEVPDSYSLHKLPGALATMHECALIAGRRETLVDTDIAPVDIIKSAFWI</sequence>